<protein>
    <recommendedName>
        <fullName evidence="3">Hydroxyquinol 1,2-dioxygenase</fullName>
    </recommendedName>
</protein>
<evidence type="ECO:0000313" key="2">
    <source>
        <dbReference type="Proteomes" id="UP001190466"/>
    </source>
</evidence>
<gene>
    <name evidence="1" type="ORF">MU0050_000820</name>
</gene>
<proteinExistence type="predicted"/>
<name>A0ABN9NYI7_9MYCO</name>
<keyword evidence="2" id="KW-1185">Reference proteome</keyword>
<reference evidence="1 2" key="1">
    <citation type="submission" date="2023-08" db="EMBL/GenBank/DDBJ databases">
        <authorList>
            <person name="Folkvardsen B D."/>
            <person name="Norman A."/>
        </authorList>
    </citation>
    <scope>NUCLEOTIDE SEQUENCE [LARGE SCALE GENOMIC DNA]</scope>
    <source>
        <strain evidence="1 2">Mu0050</strain>
    </source>
</reference>
<dbReference type="SUPFAM" id="SSF51182">
    <property type="entry name" value="RmlC-like cupins"/>
    <property type="match status" value="1"/>
</dbReference>
<dbReference type="EMBL" id="OY726395">
    <property type="protein sequence ID" value="CAJ1580052.1"/>
    <property type="molecule type" value="Genomic_DNA"/>
</dbReference>
<dbReference type="InterPro" id="IPR011051">
    <property type="entry name" value="RmlC_Cupin_sf"/>
</dbReference>
<dbReference type="RefSeq" id="WP_316514496.1">
    <property type="nucleotide sequence ID" value="NZ_OY726395.1"/>
</dbReference>
<evidence type="ECO:0008006" key="3">
    <source>
        <dbReference type="Google" id="ProtNLM"/>
    </source>
</evidence>
<dbReference type="InterPro" id="IPR014710">
    <property type="entry name" value="RmlC-like_jellyroll"/>
</dbReference>
<dbReference type="Gene3D" id="2.60.120.10">
    <property type="entry name" value="Jelly Rolls"/>
    <property type="match status" value="1"/>
</dbReference>
<evidence type="ECO:0000313" key="1">
    <source>
        <dbReference type="EMBL" id="CAJ1580052.1"/>
    </source>
</evidence>
<dbReference type="Proteomes" id="UP001190466">
    <property type="component" value="Chromosome"/>
</dbReference>
<sequence length="167" mass="18333">MTTYTTRFGSLDSYDPGKVVIVDDDPRNYAFSNVFDVASRAQPFEKIAVAKNLEYVLEVVRVENTSPWRTCAHDEFALVMDGEVTFEFVDLDTPPDNLPDGGSVALTGEPSGPEMGTVIAHQGHMALLPAGSAYRYSAPRPAVLLLQTVEGPDTVYRWSEICQTTIN</sequence>
<accession>A0ABN9NYI7</accession>
<organism evidence="1 2">
    <name type="scientific">[Mycobacterium] wendilense</name>
    <dbReference type="NCBI Taxonomy" id="3064284"/>
    <lineage>
        <taxon>Bacteria</taxon>
        <taxon>Bacillati</taxon>
        <taxon>Actinomycetota</taxon>
        <taxon>Actinomycetes</taxon>
        <taxon>Mycobacteriales</taxon>
        <taxon>Mycobacteriaceae</taxon>
        <taxon>Mycolicibacter</taxon>
    </lineage>
</organism>